<dbReference type="Gramene" id="BGIOSGA011383-TA">
    <property type="protein sequence ID" value="BGIOSGA011383-PA"/>
    <property type="gene ID" value="BGIOSGA011383"/>
</dbReference>
<keyword evidence="2" id="KW-1185">Reference proteome</keyword>
<dbReference type="HOGENOM" id="CLU_2254610_0_0_1"/>
<dbReference type="AlphaFoldDB" id="A2XCX6"/>
<name>A2XCX6_ORYSI</name>
<organism evidence="1 2">
    <name type="scientific">Oryza sativa subsp. indica</name>
    <name type="common">Rice</name>
    <dbReference type="NCBI Taxonomy" id="39946"/>
    <lineage>
        <taxon>Eukaryota</taxon>
        <taxon>Viridiplantae</taxon>
        <taxon>Streptophyta</taxon>
        <taxon>Embryophyta</taxon>
        <taxon>Tracheophyta</taxon>
        <taxon>Spermatophyta</taxon>
        <taxon>Magnoliopsida</taxon>
        <taxon>Liliopsida</taxon>
        <taxon>Poales</taxon>
        <taxon>Poaceae</taxon>
        <taxon>BOP clade</taxon>
        <taxon>Oryzoideae</taxon>
        <taxon>Oryzeae</taxon>
        <taxon>Oryzinae</taxon>
        <taxon>Oryza</taxon>
        <taxon>Oryza sativa</taxon>
    </lineage>
</organism>
<dbReference type="STRING" id="39946.A2XCX6"/>
<protein>
    <submittedName>
        <fullName evidence="1">Uncharacterized protein</fullName>
    </submittedName>
</protein>
<gene>
    <name evidence="1" type="ORF">OsI_10161</name>
</gene>
<dbReference type="EMBL" id="CM000128">
    <property type="protein sequence ID" value="EAY88686.1"/>
    <property type="molecule type" value="Genomic_DNA"/>
</dbReference>
<evidence type="ECO:0000313" key="2">
    <source>
        <dbReference type="Proteomes" id="UP000007015"/>
    </source>
</evidence>
<proteinExistence type="predicted"/>
<evidence type="ECO:0000313" key="1">
    <source>
        <dbReference type="EMBL" id="EAY88686.1"/>
    </source>
</evidence>
<reference evidence="1 2" key="1">
    <citation type="journal article" date="2005" name="PLoS Biol.">
        <title>The genomes of Oryza sativa: a history of duplications.</title>
        <authorList>
            <person name="Yu J."/>
            <person name="Wang J."/>
            <person name="Lin W."/>
            <person name="Li S."/>
            <person name="Li H."/>
            <person name="Zhou J."/>
            <person name="Ni P."/>
            <person name="Dong W."/>
            <person name="Hu S."/>
            <person name="Zeng C."/>
            <person name="Zhang J."/>
            <person name="Zhang Y."/>
            <person name="Li R."/>
            <person name="Xu Z."/>
            <person name="Li S."/>
            <person name="Li X."/>
            <person name="Zheng H."/>
            <person name="Cong L."/>
            <person name="Lin L."/>
            <person name="Yin J."/>
            <person name="Geng J."/>
            <person name="Li G."/>
            <person name="Shi J."/>
            <person name="Liu J."/>
            <person name="Lv H."/>
            <person name="Li J."/>
            <person name="Wang J."/>
            <person name="Deng Y."/>
            <person name="Ran L."/>
            <person name="Shi X."/>
            <person name="Wang X."/>
            <person name="Wu Q."/>
            <person name="Li C."/>
            <person name="Ren X."/>
            <person name="Wang J."/>
            <person name="Wang X."/>
            <person name="Li D."/>
            <person name="Liu D."/>
            <person name="Zhang X."/>
            <person name="Ji Z."/>
            <person name="Zhao W."/>
            <person name="Sun Y."/>
            <person name="Zhang Z."/>
            <person name="Bao J."/>
            <person name="Han Y."/>
            <person name="Dong L."/>
            <person name="Ji J."/>
            <person name="Chen P."/>
            <person name="Wu S."/>
            <person name="Liu J."/>
            <person name="Xiao Y."/>
            <person name="Bu D."/>
            <person name="Tan J."/>
            <person name="Yang L."/>
            <person name="Ye C."/>
            <person name="Zhang J."/>
            <person name="Xu J."/>
            <person name="Zhou Y."/>
            <person name="Yu Y."/>
            <person name="Zhang B."/>
            <person name="Zhuang S."/>
            <person name="Wei H."/>
            <person name="Liu B."/>
            <person name="Lei M."/>
            <person name="Yu H."/>
            <person name="Li Y."/>
            <person name="Xu H."/>
            <person name="Wei S."/>
            <person name="He X."/>
            <person name="Fang L."/>
            <person name="Zhang Z."/>
            <person name="Zhang Y."/>
            <person name="Huang X."/>
            <person name="Su Z."/>
            <person name="Tong W."/>
            <person name="Li J."/>
            <person name="Tong Z."/>
            <person name="Li S."/>
            <person name="Ye J."/>
            <person name="Wang L."/>
            <person name="Fang L."/>
            <person name="Lei T."/>
            <person name="Chen C."/>
            <person name="Chen H."/>
            <person name="Xu Z."/>
            <person name="Li H."/>
            <person name="Huang H."/>
            <person name="Zhang F."/>
            <person name="Xu H."/>
            <person name="Li N."/>
            <person name="Zhao C."/>
            <person name="Li S."/>
            <person name="Dong L."/>
            <person name="Huang Y."/>
            <person name="Li L."/>
            <person name="Xi Y."/>
            <person name="Qi Q."/>
            <person name="Li W."/>
            <person name="Zhang B."/>
            <person name="Hu W."/>
            <person name="Zhang Y."/>
            <person name="Tian X."/>
            <person name="Jiao Y."/>
            <person name="Liang X."/>
            <person name="Jin J."/>
            <person name="Gao L."/>
            <person name="Zheng W."/>
            <person name="Hao B."/>
            <person name="Liu S."/>
            <person name="Wang W."/>
            <person name="Yuan L."/>
            <person name="Cao M."/>
            <person name="McDermott J."/>
            <person name="Samudrala R."/>
            <person name="Wang J."/>
            <person name="Wong G.K."/>
            <person name="Yang H."/>
        </authorList>
    </citation>
    <scope>NUCLEOTIDE SEQUENCE [LARGE SCALE GENOMIC DNA]</scope>
    <source>
        <strain evidence="2">cv. 93-11</strain>
    </source>
</reference>
<sequence>MSLADCYSIVMELIEHPQKYGLNRTAFVFWDAYHTSDADRLYADMVSASAVQGNGNATTASTRAPRVVVDGGTPRRLQSLEVQATDRSAAVRRHNAVAFSIRRR</sequence>
<accession>A2XCX6</accession>
<dbReference type="Proteomes" id="UP000007015">
    <property type="component" value="Chromosome 3"/>
</dbReference>